<dbReference type="Pfam" id="PF00828">
    <property type="entry name" value="Ribosomal_L27A"/>
    <property type="match status" value="1"/>
</dbReference>
<dbReference type="HAMAP" id="MF_01341">
    <property type="entry name" value="Ribosomal_uL15"/>
    <property type="match status" value="1"/>
</dbReference>
<keyword evidence="7" id="KW-1185">Reference proteome</keyword>
<feature type="compositionally biased region" description="Gly residues" evidence="4">
    <location>
        <begin position="93"/>
        <end position="103"/>
    </location>
</feature>
<comment type="similarity">
    <text evidence="1">Belongs to the universal ribosomal protein uL15 family.</text>
</comment>
<organism evidence="6 7">
    <name type="scientific">Rhodotorula taiwanensis</name>
    <dbReference type="NCBI Taxonomy" id="741276"/>
    <lineage>
        <taxon>Eukaryota</taxon>
        <taxon>Fungi</taxon>
        <taxon>Dikarya</taxon>
        <taxon>Basidiomycota</taxon>
        <taxon>Pucciniomycotina</taxon>
        <taxon>Microbotryomycetes</taxon>
        <taxon>Sporidiobolales</taxon>
        <taxon>Sporidiobolaceae</taxon>
        <taxon>Rhodotorula</taxon>
    </lineage>
</organism>
<dbReference type="STRING" id="741276.A0A2S5B737"/>
<dbReference type="InterPro" id="IPR021131">
    <property type="entry name" value="Ribosomal_uL15/eL18"/>
</dbReference>
<dbReference type="AlphaFoldDB" id="A0A2S5B737"/>
<dbReference type="OrthoDB" id="361383at2759"/>
<reference evidence="6 7" key="1">
    <citation type="journal article" date="2018" name="Front. Microbiol.">
        <title>Prospects for Fungal Bioremediation of Acidic Radioactive Waste Sites: Characterization and Genome Sequence of Rhodotorula taiwanensis MD1149.</title>
        <authorList>
            <person name="Tkavc R."/>
            <person name="Matrosova V.Y."/>
            <person name="Grichenko O.E."/>
            <person name="Gostincar C."/>
            <person name="Volpe R.P."/>
            <person name="Klimenkova P."/>
            <person name="Gaidamakova E.K."/>
            <person name="Zhou C.E."/>
            <person name="Stewart B.J."/>
            <person name="Lyman M.G."/>
            <person name="Malfatti S.A."/>
            <person name="Rubinfeld B."/>
            <person name="Courtot M."/>
            <person name="Singh J."/>
            <person name="Dalgard C.L."/>
            <person name="Hamilton T."/>
            <person name="Frey K.G."/>
            <person name="Gunde-Cimerman N."/>
            <person name="Dugan L."/>
            <person name="Daly M.J."/>
        </authorList>
    </citation>
    <scope>NUCLEOTIDE SEQUENCE [LARGE SCALE GENOMIC DNA]</scope>
    <source>
        <strain evidence="6 7">MD1149</strain>
    </source>
</reference>
<evidence type="ECO:0000256" key="4">
    <source>
        <dbReference type="SAM" id="MobiDB-lite"/>
    </source>
</evidence>
<dbReference type="Proteomes" id="UP000237144">
    <property type="component" value="Unassembled WGS sequence"/>
</dbReference>
<dbReference type="EMBL" id="PJQD01000048">
    <property type="protein sequence ID" value="POY72592.1"/>
    <property type="molecule type" value="Genomic_DNA"/>
</dbReference>
<dbReference type="GO" id="GO:0005762">
    <property type="term" value="C:mitochondrial large ribosomal subunit"/>
    <property type="evidence" value="ECO:0007669"/>
    <property type="project" value="TreeGrafter"/>
</dbReference>
<dbReference type="SUPFAM" id="SSF52080">
    <property type="entry name" value="Ribosomal proteins L15p and L18e"/>
    <property type="match status" value="1"/>
</dbReference>
<dbReference type="PANTHER" id="PTHR12934:SF11">
    <property type="entry name" value="LARGE RIBOSOMAL SUBUNIT PROTEIN UL15M"/>
    <property type="match status" value="1"/>
</dbReference>
<keyword evidence="3" id="KW-0687">Ribonucleoprotein</keyword>
<comment type="caution">
    <text evidence="6">The sequence shown here is derived from an EMBL/GenBank/DDBJ whole genome shotgun (WGS) entry which is preliminary data.</text>
</comment>
<dbReference type="InterPro" id="IPR030878">
    <property type="entry name" value="Ribosomal_uL15"/>
</dbReference>
<sequence length="305" mass="33204">MSLTRMLGRLSLQPVAAAGSRPLSTAALVSGRRPTVDSIAATSIRAAQTQSAALREATRRTVPARRAYATEASHLGNLSPHPGSAHKRKRIGRGIGSGKGGRATRGQKGQKARAGNGKPKAHFEGGQTPLTMRYPKRGFTNPLKQNLVPLNLERLQHWIDRGLIDPSRPITMHELFQSRCIHGIQDGVKLLGDGAEHFRTPNVNITVSKASQSAISAIEALGGTLVARYENRLTLRALTRPESFFAKGLDLPGKANPISRRELLYYSNEKNRGYLAIERLADRGEREQAHEPAKAEEDKPADAQI</sequence>
<feature type="region of interest" description="Disordered" evidence="4">
    <location>
        <begin position="72"/>
        <end position="130"/>
    </location>
</feature>
<dbReference type="Gene3D" id="3.100.10.10">
    <property type="match status" value="1"/>
</dbReference>
<proteinExistence type="inferred from homology"/>
<protein>
    <recommendedName>
        <fullName evidence="5">Large ribosomal subunit protein uL15/eL18 domain-containing protein</fullName>
    </recommendedName>
</protein>
<evidence type="ECO:0000256" key="3">
    <source>
        <dbReference type="ARBA" id="ARBA00023274"/>
    </source>
</evidence>
<dbReference type="GO" id="GO:0003735">
    <property type="term" value="F:structural constituent of ribosome"/>
    <property type="evidence" value="ECO:0007669"/>
    <property type="project" value="InterPro"/>
</dbReference>
<evidence type="ECO:0000256" key="1">
    <source>
        <dbReference type="ARBA" id="ARBA00007320"/>
    </source>
</evidence>
<dbReference type="FunFam" id="3.100.10.10:FF:000011">
    <property type="entry name" value="50S ribosomal subunit protein L15"/>
    <property type="match status" value="1"/>
</dbReference>
<evidence type="ECO:0000259" key="5">
    <source>
        <dbReference type="Pfam" id="PF00828"/>
    </source>
</evidence>
<evidence type="ECO:0000313" key="6">
    <source>
        <dbReference type="EMBL" id="POY72592.1"/>
    </source>
</evidence>
<evidence type="ECO:0000256" key="2">
    <source>
        <dbReference type="ARBA" id="ARBA00022980"/>
    </source>
</evidence>
<evidence type="ECO:0000313" key="7">
    <source>
        <dbReference type="Proteomes" id="UP000237144"/>
    </source>
</evidence>
<dbReference type="PANTHER" id="PTHR12934">
    <property type="entry name" value="50S RIBOSOMAL PROTEIN L15"/>
    <property type="match status" value="1"/>
</dbReference>
<gene>
    <name evidence="6" type="ORF">BMF94_4419</name>
</gene>
<feature type="domain" description="Large ribosomal subunit protein uL15/eL18" evidence="5">
    <location>
        <begin position="149"/>
        <end position="225"/>
    </location>
</feature>
<dbReference type="GO" id="GO:0006412">
    <property type="term" value="P:translation"/>
    <property type="evidence" value="ECO:0007669"/>
    <property type="project" value="InterPro"/>
</dbReference>
<dbReference type="InterPro" id="IPR005749">
    <property type="entry name" value="Ribosomal_uL15_bac-type"/>
</dbReference>
<accession>A0A2S5B737</accession>
<dbReference type="NCBIfam" id="TIGR01071">
    <property type="entry name" value="rplO_bact"/>
    <property type="match status" value="1"/>
</dbReference>
<keyword evidence="2" id="KW-0689">Ribosomal protein</keyword>
<feature type="region of interest" description="Disordered" evidence="4">
    <location>
        <begin position="282"/>
        <end position="305"/>
    </location>
</feature>
<dbReference type="InterPro" id="IPR036227">
    <property type="entry name" value="Ribosomal_uL15/eL18_sf"/>
</dbReference>
<name>A0A2S5B737_9BASI</name>